<dbReference type="CDD" id="cd14081">
    <property type="entry name" value="STKc_BRSK1_2"/>
    <property type="match status" value="1"/>
</dbReference>
<keyword evidence="7 14" id="KW-0547">Nucleotide-binding</keyword>
<dbReference type="GO" id="GO:0004674">
    <property type="term" value="F:protein serine/threonine kinase activity"/>
    <property type="evidence" value="ECO:0007669"/>
    <property type="project" value="UniProtKB-KW"/>
</dbReference>
<dbReference type="Gene3D" id="1.10.510.10">
    <property type="entry name" value="Transferase(Phosphotransferase) domain 1"/>
    <property type="match status" value="1"/>
</dbReference>
<dbReference type="Proteomes" id="UP000663829">
    <property type="component" value="Unassembled WGS sequence"/>
</dbReference>
<keyword evidence="8" id="KW-0418">Kinase</keyword>
<evidence type="ECO:0000256" key="5">
    <source>
        <dbReference type="ARBA" id="ARBA00022679"/>
    </source>
</evidence>
<reference evidence="17" key="1">
    <citation type="submission" date="2021-02" db="EMBL/GenBank/DDBJ databases">
        <authorList>
            <person name="Nowell W R."/>
        </authorList>
    </citation>
    <scope>NUCLEOTIDE SEQUENCE</scope>
</reference>
<dbReference type="InterPro" id="IPR048622">
    <property type="entry name" value="BRSK1_2-like_UBA"/>
</dbReference>
<evidence type="ECO:0000313" key="18">
    <source>
        <dbReference type="EMBL" id="CAF3573034.1"/>
    </source>
</evidence>
<dbReference type="SUPFAM" id="SSF56112">
    <property type="entry name" value="Protein kinase-like (PK-like)"/>
    <property type="match status" value="1"/>
</dbReference>
<dbReference type="PANTHER" id="PTHR24346">
    <property type="entry name" value="MAP/MICROTUBULE AFFINITY-REGULATING KINASE"/>
    <property type="match status" value="1"/>
</dbReference>
<feature type="binding site" evidence="14">
    <location>
        <position position="54"/>
    </location>
    <ligand>
        <name>ATP</name>
        <dbReference type="ChEBI" id="CHEBI:30616"/>
    </ligand>
</feature>
<keyword evidence="19" id="KW-1185">Reference proteome</keyword>
<accession>A0A813RZ54</accession>
<dbReference type="InterPro" id="IPR008271">
    <property type="entry name" value="Ser/Thr_kinase_AS"/>
</dbReference>
<dbReference type="GO" id="GO:0046872">
    <property type="term" value="F:metal ion binding"/>
    <property type="evidence" value="ECO:0007669"/>
    <property type="project" value="UniProtKB-KW"/>
</dbReference>
<evidence type="ECO:0000256" key="1">
    <source>
        <dbReference type="ARBA" id="ARBA00001946"/>
    </source>
</evidence>
<evidence type="ECO:0000256" key="12">
    <source>
        <dbReference type="ARBA" id="ARBA00047899"/>
    </source>
</evidence>
<feature type="compositionally biased region" description="Polar residues" evidence="15">
    <location>
        <begin position="662"/>
        <end position="673"/>
    </location>
</feature>
<gene>
    <name evidence="17" type="ORF">GPM918_LOCUS2892</name>
    <name evidence="18" type="ORF">SRO942_LOCUS2892</name>
</gene>
<evidence type="ECO:0000259" key="16">
    <source>
        <dbReference type="PROSITE" id="PS50011"/>
    </source>
</evidence>
<evidence type="ECO:0000256" key="6">
    <source>
        <dbReference type="ARBA" id="ARBA00022723"/>
    </source>
</evidence>
<evidence type="ECO:0000256" key="2">
    <source>
        <dbReference type="ARBA" id="ARBA00006234"/>
    </source>
</evidence>
<feature type="region of interest" description="Disordered" evidence="15">
    <location>
        <begin position="583"/>
        <end position="632"/>
    </location>
</feature>
<feature type="region of interest" description="Disordered" evidence="15">
    <location>
        <begin position="379"/>
        <end position="420"/>
    </location>
</feature>
<comment type="similarity">
    <text evidence="2">Belongs to the protein kinase superfamily. CAMK Ser/Thr protein kinase family. SNF1 subfamily.</text>
</comment>
<keyword evidence="9 14" id="KW-0067">ATP-binding</keyword>
<dbReference type="EMBL" id="CAJOBC010000335">
    <property type="protein sequence ID" value="CAF3573034.1"/>
    <property type="molecule type" value="Genomic_DNA"/>
</dbReference>
<dbReference type="PANTHER" id="PTHR24346:SF110">
    <property type="entry name" value="NON-SPECIFIC SERINE_THREONINE PROTEIN KINASE"/>
    <property type="match status" value="1"/>
</dbReference>
<dbReference type="GO" id="GO:0005737">
    <property type="term" value="C:cytoplasm"/>
    <property type="evidence" value="ECO:0007669"/>
    <property type="project" value="TreeGrafter"/>
</dbReference>
<dbReference type="GO" id="GO:0035556">
    <property type="term" value="P:intracellular signal transduction"/>
    <property type="evidence" value="ECO:0007669"/>
    <property type="project" value="TreeGrafter"/>
</dbReference>
<evidence type="ECO:0000313" key="19">
    <source>
        <dbReference type="Proteomes" id="UP000663829"/>
    </source>
</evidence>
<dbReference type="InterPro" id="IPR000719">
    <property type="entry name" value="Prot_kinase_dom"/>
</dbReference>
<dbReference type="EMBL" id="CAJNOQ010000335">
    <property type="protein sequence ID" value="CAF0788909.1"/>
    <property type="molecule type" value="Genomic_DNA"/>
</dbReference>
<dbReference type="FunFam" id="3.30.200.20:FF:000003">
    <property type="entry name" value="Non-specific serine/threonine protein kinase"/>
    <property type="match status" value="1"/>
</dbReference>
<feature type="compositionally biased region" description="Polar residues" evidence="15">
    <location>
        <begin position="611"/>
        <end position="631"/>
    </location>
</feature>
<dbReference type="Pfam" id="PF21115">
    <property type="entry name" value="UBA_BRSK"/>
    <property type="match status" value="1"/>
</dbReference>
<dbReference type="PROSITE" id="PS00107">
    <property type="entry name" value="PROTEIN_KINASE_ATP"/>
    <property type="match status" value="1"/>
</dbReference>
<dbReference type="Pfam" id="PF00069">
    <property type="entry name" value="Pkinase"/>
    <property type="match status" value="1"/>
</dbReference>
<dbReference type="PROSITE" id="PS00108">
    <property type="entry name" value="PROTEIN_KINASE_ST"/>
    <property type="match status" value="1"/>
</dbReference>
<keyword evidence="4" id="KW-0723">Serine/threonine-protein kinase</keyword>
<dbReference type="AlphaFoldDB" id="A0A813RZ54"/>
<evidence type="ECO:0000256" key="10">
    <source>
        <dbReference type="ARBA" id="ARBA00022842"/>
    </source>
</evidence>
<evidence type="ECO:0000256" key="13">
    <source>
        <dbReference type="ARBA" id="ARBA00048679"/>
    </source>
</evidence>
<evidence type="ECO:0000256" key="8">
    <source>
        <dbReference type="ARBA" id="ARBA00022777"/>
    </source>
</evidence>
<feature type="compositionally biased region" description="Low complexity" evidence="15">
    <location>
        <begin position="506"/>
        <end position="521"/>
    </location>
</feature>
<comment type="caution">
    <text evidence="17">The sequence shown here is derived from an EMBL/GenBank/DDBJ whole genome shotgun (WGS) entry which is preliminary data.</text>
</comment>
<evidence type="ECO:0000256" key="9">
    <source>
        <dbReference type="ARBA" id="ARBA00022840"/>
    </source>
</evidence>
<keyword evidence="5" id="KW-0808">Transferase</keyword>
<dbReference type="GO" id="GO:0005524">
    <property type="term" value="F:ATP binding"/>
    <property type="evidence" value="ECO:0007669"/>
    <property type="project" value="UniProtKB-UniRule"/>
</dbReference>
<sequence>MNIIRARTNIVGQTPPRTSQYVGPYLLQKTLGKGQTGLVKLGIHYLTNEKVAIKIVNREALSESVLMKVEREIAIMKLIEHPHVLRLYDVYESRKYLYLILEHVAGGELFDYLVKKGRLTPKEARKFFRQIISALDFCHSHMICHRDLKPENLLLDDKMNIRVADFGMASLQVEGSFLETSCGSPHYACPEVIKGEKYDGRKADVWSCGVILYALLVGALPFDDDNLRQLLEKVKKGVFHIPHFVPPDCQQLLRGMIEIDPNKRLTSNGIVRIIVLQYACDNFLNLVTLCSKHVYIETLLCENKGTKAELELELPMVQVVQTTIIPKEEDIDPDVFGAMTSLGCFKDRQRLIDSLLNSKHNTEKVIYFLLLDRKLRQPSMDDTDDIKSRSRSTSPDMPQKRVDRYRFNGGNSNMSPNIRPNIGQLAEGSPLVPRRQLHSSIIKHCSANNTPSVSPCSSPTVPKKEMTFTKLTNYVVKTDHPSHHRNSAQNNSLTDQHPYSIASYVSPTSATPSSSASSSSTIINNGATKNHSYHSHFHQQRQLSVHNTSTSTTSNPVQMNHTSPLQQQQYNNENQLLTATTSPIQQQSSNNNILSPSNNNNSNILSPHIPITSNQSINSQPTTPQTPNSNQWRHKLNNLKQSFQSVGTPRFHRRPKIPIVESDSSNSTQTSPPQHGVTPEATKKSLFHHIIDAMQEDHHMIVVKDRPLATIKTDLIHAFLSTPDLVHNVLSGTQFRCEYRRQDRSSMFQRNIRFHVEICTVKANDVLTNDSYYVTFTLITGQARRFKKLCEEIQILFLTSKERLTKQQQRRPVDKDYITGGHLSNINLLVTTTPITNTTNVTTTTTSNRTSVPSFAHNNNGTSSVSINASKDSSISSLSSCSNVSLTSPPQLQHPLFSPSLSVTTVPQQQTTITAASVSNIITFKDDVPLSTQISPPSTAYLMDNIQSTIASPTSSTGSKFARIGVIKFPDALNKRSTAALTAGIENIRRTTLVTPLLFQLAHANRTEEHRFDYNIKHYFLRALSLHQAHVYVTLYGYRITPDFYDDGDETEEVIHPPYAIQQMEQRTLEEYEQSNESCSCGEHYWHSIKEIDTNKYDGRIIEVNDGNQLFKLSIQFKYPCIHLQEQEANSYKYNMYQSEQNKSIYQLRAANKDDVLQYIFRHIEQFNLTLKMLLNQFNISSLDDIKTWNQFSLLCEQAVKCTDGSEGVQHEKIIFSLDTMTETITTHNCEM</sequence>
<feature type="domain" description="Protein kinase" evidence="16">
    <location>
        <begin position="25"/>
        <end position="284"/>
    </location>
</feature>
<keyword evidence="10" id="KW-0460">Magnesium</keyword>
<evidence type="ECO:0000256" key="14">
    <source>
        <dbReference type="PROSITE-ProRule" id="PRU10141"/>
    </source>
</evidence>
<keyword evidence="6" id="KW-0479">Metal-binding</keyword>
<dbReference type="InterPro" id="IPR017441">
    <property type="entry name" value="Protein_kinase_ATP_BS"/>
</dbReference>
<dbReference type="GO" id="GO:0007399">
    <property type="term" value="P:nervous system development"/>
    <property type="evidence" value="ECO:0007669"/>
    <property type="project" value="UniProtKB-KW"/>
</dbReference>
<organism evidence="17 19">
    <name type="scientific">Didymodactylos carnosus</name>
    <dbReference type="NCBI Taxonomy" id="1234261"/>
    <lineage>
        <taxon>Eukaryota</taxon>
        <taxon>Metazoa</taxon>
        <taxon>Spiralia</taxon>
        <taxon>Gnathifera</taxon>
        <taxon>Rotifera</taxon>
        <taxon>Eurotatoria</taxon>
        <taxon>Bdelloidea</taxon>
        <taxon>Philodinida</taxon>
        <taxon>Philodinidae</taxon>
        <taxon>Didymodactylos</taxon>
    </lineage>
</organism>
<dbReference type="PROSITE" id="PS50011">
    <property type="entry name" value="PROTEIN_KINASE_DOM"/>
    <property type="match status" value="1"/>
</dbReference>
<dbReference type="CDD" id="cd14340">
    <property type="entry name" value="UBA_BRSK"/>
    <property type="match status" value="1"/>
</dbReference>
<evidence type="ECO:0000256" key="4">
    <source>
        <dbReference type="ARBA" id="ARBA00022527"/>
    </source>
</evidence>
<dbReference type="EC" id="2.7.11.1" evidence="3"/>
<dbReference type="Proteomes" id="UP000681722">
    <property type="component" value="Unassembled WGS sequence"/>
</dbReference>
<dbReference type="OrthoDB" id="193931at2759"/>
<name>A0A813RZ54_9BILA</name>
<feature type="region of interest" description="Disordered" evidence="15">
    <location>
        <begin position="658"/>
        <end position="679"/>
    </location>
</feature>
<feature type="compositionally biased region" description="Polar residues" evidence="15">
    <location>
        <begin position="409"/>
        <end position="418"/>
    </location>
</feature>
<comment type="catalytic activity">
    <reaction evidence="12">
        <text>L-threonyl-[protein] + ATP = O-phospho-L-threonyl-[protein] + ADP + H(+)</text>
        <dbReference type="Rhea" id="RHEA:46608"/>
        <dbReference type="Rhea" id="RHEA-COMP:11060"/>
        <dbReference type="Rhea" id="RHEA-COMP:11605"/>
        <dbReference type="ChEBI" id="CHEBI:15378"/>
        <dbReference type="ChEBI" id="CHEBI:30013"/>
        <dbReference type="ChEBI" id="CHEBI:30616"/>
        <dbReference type="ChEBI" id="CHEBI:61977"/>
        <dbReference type="ChEBI" id="CHEBI:456216"/>
        <dbReference type="EC" id="2.7.11.1"/>
    </reaction>
</comment>
<dbReference type="FunFam" id="1.10.510.10:FF:000064">
    <property type="entry name" value="BR serine/threonine-protein kinase 2"/>
    <property type="match status" value="1"/>
</dbReference>
<evidence type="ECO:0000313" key="17">
    <source>
        <dbReference type="EMBL" id="CAF0788909.1"/>
    </source>
</evidence>
<comment type="catalytic activity">
    <reaction evidence="13">
        <text>L-seryl-[protein] + ATP = O-phospho-L-seryl-[protein] + ADP + H(+)</text>
        <dbReference type="Rhea" id="RHEA:17989"/>
        <dbReference type="Rhea" id="RHEA-COMP:9863"/>
        <dbReference type="Rhea" id="RHEA-COMP:11604"/>
        <dbReference type="ChEBI" id="CHEBI:15378"/>
        <dbReference type="ChEBI" id="CHEBI:29999"/>
        <dbReference type="ChEBI" id="CHEBI:30616"/>
        <dbReference type="ChEBI" id="CHEBI:83421"/>
        <dbReference type="ChEBI" id="CHEBI:456216"/>
        <dbReference type="EC" id="2.7.11.1"/>
    </reaction>
</comment>
<dbReference type="SMART" id="SM00220">
    <property type="entry name" value="S_TKc"/>
    <property type="match status" value="1"/>
</dbReference>
<feature type="region of interest" description="Disordered" evidence="15">
    <location>
        <begin position="503"/>
        <end position="560"/>
    </location>
</feature>
<feature type="region of interest" description="Disordered" evidence="15">
    <location>
        <begin position="842"/>
        <end position="863"/>
    </location>
</feature>
<keyword evidence="11" id="KW-0524">Neurogenesis</keyword>
<feature type="compositionally biased region" description="Low complexity" evidence="15">
    <location>
        <begin position="842"/>
        <end position="853"/>
    </location>
</feature>
<dbReference type="Pfam" id="PF21122">
    <property type="entry name" value="KA1_BRSK"/>
    <property type="match status" value="1"/>
</dbReference>
<protein>
    <recommendedName>
        <fullName evidence="3">non-specific serine/threonine protein kinase</fullName>
        <ecNumber evidence="3">2.7.11.1</ecNumber>
    </recommendedName>
</protein>
<evidence type="ECO:0000256" key="11">
    <source>
        <dbReference type="ARBA" id="ARBA00022902"/>
    </source>
</evidence>
<feature type="compositionally biased region" description="Low complexity" evidence="15">
    <location>
        <begin position="583"/>
        <end position="607"/>
    </location>
</feature>
<dbReference type="InterPro" id="IPR011009">
    <property type="entry name" value="Kinase-like_dom_sf"/>
</dbReference>
<proteinExistence type="inferred from homology"/>
<evidence type="ECO:0000256" key="15">
    <source>
        <dbReference type="SAM" id="MobiDB-lite"/>
    </source>
</evidence>
<evidence type="ECO:0000256" key="3">
    <source>
        <dbReference type="ARBA" id="ARBA00012513"/>
    </source>
</evidence>
<comment type="cofactor">
    <cofactor evidence="1">
        <name>Mg(2+)</name>
        <dbReference type="ChEBI" id="CHEBI:18420"/>
    </cofactor>
</comment>
<evidence type="ECO:0000256" key="7">
    <source>
        <dbReference type="ARBA" id="ARBA00022741"/>
    </source>
</evidence>